<dbReference type="EMBL" id="CP049366">
    <property type="protein sequence ID" value="QMT83913.1"/>
    <property type="molecule type" value="Genomic_DNA"/>
</dbReference>
<evidence type="ECO:0000313" key="2">
    <source>
        <dbReference type="EMBL" id="QMT83913.1"/>
    </source>
</evidence>
<evidence type="ECO:0000256" key="1">
    <source>
        <dbReference type="PIRNR" id="PIRNR006221"/>
    </source>
</evidence>
<keyword evidence="1" id="KW-0808">Transferase</keyword>
<dbReference type="Pfam" id="PF03881">
    <property type="entry name" value="Fructosamin_kin"/>
    <property type="match status" value="1"/>
</dbReference>
<sequence length="285" mass="33167">MILQIDESWYQELNLGQVYQVTPVSGGDINLAFAVESDQGKYFLKVQPSNQASFFNHEKEGLDLINTVANAPRVIKIGTFKNCGYLIQRFVDFGAGSQYDLGQLVAKLHQKHAPKFGLDHDVLNAKNPKINQWQSNWSDFYIDQRLNVLVKLVKEKGYWNNYRQKLFMNYKDMIVRYYQKNPVVPSLLHGDLWNGNVGFEKNHQPILFDPDVFYGNREMDIAMTLLFGGFTDEFYQGYNSIYPLSHGWQQRMIWYQVYYLLAHLNLFGETYGPSLETALERSLNE</sequence>
<dbReference type="PIRSF" id="PIRSF006221">
    <property type="entry name" value="Ketosamine-3-kinase"/>
    <property type="match status" value="1"/>
</dbReference>
<dbReference type="KEGG" id="cpab:G6534_04435"/>
<keyword evidence="1 2" id="KW-0418">Kinase</keyword>
<dbReference type="AlphaFoldDB" id="A0A7L7KVS2"/>
<reference evidence="2 3" key="1">
    <citation type="submission" date="2020-02" db="EMBL/GenBank/DDBJ databases">
        <title>Complete Genome Sequence of Lactobacillus sp. NFFJ11 Isolated from animal feed.</title>
        <authorList>
            <person name="Jung J.Y."/>
        </authorList>
    </citation>
    <scope>NUCLEOTIDE SEQUENCE [LARGE SCALE GENOMIC DNA]</scope>
    <source>
        <strain evidence="2 3">NFFJ11</strain>
    </source>
</reference>
<keyword evidence="3" id="KW-1185">Reference proteome</keyword>
<protein>
    <submittedName>
        <fullName evidence="2">Fructosamine kinase family protein</fullName>
    </submittedName>
</protein>
<dbReference type="PANTHER" id="PTHR12149:SF8">
    <property type="entry name" value="PROTEIN-RIBULOSAMINE 3-KINASE"/>
    <property type="match status" value="1"/>
</dbReference>
<dbReference type="Gene3D" id="3.90.1200.10">
    <property type="match status" value="1"/>
</dbReference>
<dbReference type="PANTHER" id="PTHR12149">
    <property type="entry name" value="FRUCTOSAMINE 3 KINASE-RELATED PROTEIN"/>
    <property type="match status" value="1"/>
</dbReference>
<proteinExistence type="inferred from homology"/>
<dbReference type="Proteomes" id="UP000514410">
    <property type="component" value="Chromosome"/>
</dbReference>
<name>A0A7L7KVS2_9LACO</name>
<comment type="similarity">
    <text evidence="1">Belongs to the fructosamine kinase family.</text>
</comment>
<evidence type="ECO:0000313" key="3">
    <source>
        <dbReference type="Proteomes" id="UP000514410"/>
    </source>
</evidence>
<organism evidence="2 3">
    <name type="scientific">Companilactobacillus pabuli</name>
    <dbReference type="NCBI Taxonomy" id="2714036"/>
    <lineage>
        <taxon>Bacteria</taxon>
        <taxon>Bacillati</taxon>
        <taxon>Bacillota</taxon>
        <taxon>Bacilli</taxon>
        <taxon>Lactobacillales</taxon>
        <taxon>Lactobacillaceae</taxon>
        <taxon>Companilactobacillus</taxon>
    </lineage>
</organism>
<dbReference type="GO" id="GO:0016301">
    <property type="term" value="F:kinase activity"/>
    <property type="evidence" value="ECO:0007669"/>
    <property type="project" value="UniProtKB-UniRule"/>
</dbReference>
<dbReference type="InterPro" id="IPR011009">
    <property type="entry name" value="Kinase-like_dom_sf"/>
</dbReference>
<gene>
    <name evidence="2" type="ORF">G6534_04435</name>
</gene>
<dbReference type="Gene3D" id="3.30.200.20">
    <property type="entry name" value="Phosphorylase Kinase, domain 1"/>
    <property type="match status" value="1"/>
</dbReference>
<dbReference type="InterPro" id="IPR016477">
    <property type="entry name" value="Fructo-/Ketosamine-3-kinase"/>
</dbReference>
<dbReference type="SUPFAM" id="SSF56112">
    <property type="entry name" value="Protein kinase-like (PK-like)"/>
    <property type="match status" value="1"/>
</dbReference>
<accession>A0A7L7KVS2</accession>